<evidence type="ECO:0000256" key="1">
    <source>
        <dbReference type="ARBA" id="ARBA00004496"/>
    </source>
</evidence>
<sequence>MSQFGATAKNPPWVRTTAQTMATGVTQQQQQQQQLQTQMMGQTTMVANPTMVQYQQPQQVFQTPMGMQQAGMTMTSMTGAMGAASVAMPTALGGTQMFPQVATVSYPTPRALNPTAFQTTAATAVAAVPPVPPATPNPSPKQRVFTGTVTKVHDNFGFVDEDVFFQTSCCVKGSNPVVGDRVLVEASYNPNMPFKWNATRIQVLPMTGAPSARTASSLPKGFSTPPQNSYNAVPPPDENSSSSFGRSSRKISVGSGRRDRSKERSRDADDDESERKKRREERAREREEKEKRSPSVRRRSKSPRPAPRRRARIVPRYMVHIPKIALDMPEADVLELRRRYTNMYIPSDFFSTNFRWVDAFPPHSPFTLDQPCSFHVMNKEVDAVLDNPAVLEPADADYLFSAKVMLMSMPTMEEIFRKCCALAEDKENKDSSDDSRDFVHPTRLVNFLVGLRGKNETMAVGGPWSPSLDGPNPDKDPSVLIKTAIRTCQALTGINLSNCTQWYRFLEIYYRRGESTHKGRVVPARVETVVLFLPDVWSCVPTRLEWDGLHLNYKKQLERKLKADQDGADGVNADEKDGEESTSEIKREPTHFSELDPKGMKVNELRQELEARTLSPKGLKSQLIARLTKAIKTEAEKAEEEEGKKAEAPEPTPKQESDEKDDEKKKKEEEEKKKQDERERIAREKRYALPDPPHIIVHPSRTAKSGKFDCTVMSLSLLLDYRPEDTKEHSFEVSLFAELFNEMLMRDFGFRIYRALNDAPERAKEEEKDRKKERDKKDDKDKKDRKEDKRDEKKNGKKDDKDDKKDEKDRRDDSRSKSDDKERDKDKNDDKYDEDDDEDDDEVIVCNNIINKLFPCISLKNEDEDSKDSKKERERDDKDKKRDKDKDKKKKERVKLYTEDPNLLLAFVYFDQSHCGYIFDKDIEELLYTLGLNLSRAQVRKMVQKVVTRDSLHYRKLTDRPRVKEEDSKENEKLKDNTKEKSKDPAADEALAALAYVFILYRELT</sequence>
<dbReference type="InterPro" id="IPR025954">
    <property type="entry name" value="DBC1/CARP1_inactive_NUDIX"/>
</dbReference>
<dbReference type="GO" id="GO:0005634">
    <property type="term" value="C:nucleus"/>
    <property type="evidence" value="ECO:0007669"/>
    <property type="project" value="TreeGrafter"/>
</dbReference>
<dbReference type="GO" id="GO:0005737">
    <property type="term" value="C:cytoplasm"/>
    <property type="evidence" value="ECO:0007669"/>
    <property type="project" value="UniProtKB-SubCell"/>
</dbReference>
<evidence type="ECO:0000256" key="5">
    <source>
        <dbReference type="ARBA" id="ARBA00023159"/>
    </source>
</evidence>
<keyword evidence="4" id="KW-0175">Coiled coil</keyword>
<evidence type="ECO:0000313" key="9">
    <source>
        <dbReference type="EMBL" id="KAJ9586117.1"/>
    </source>
</evidence>
<dbReference type="InterPro" id="IPR025224">
    <property type="entry name" value="CCAR1/CCAR2"/>
</dbReference>
<feature type="compositionally biased region" description="Basic and acidic residues" evidence="7">
    <location>
        <begin position="761"/>
        <end position="830"/>
    </location>
</feature>
<evidence type="ECO:0000313" key="10">
    <source>
        <dbReference type="Proteomes" id="UP001233999"/>
    </source>
</evidence>
<evidence type="ECO:0000256" key="7">
    <source>
        <dbReference type="SAM" id="MobiDB-lite"/>
    </source>
</evidence>
<keyword evidence="10" id="KW-1185">Reference proteome</keyword>
<feature type="compositionally biased region" description="Basic residues" evidence="7">
    <location>
        <begin position="294"/>
        <end position="311"/>
    </location>
</feature>
<feature type="region of interest" description="Disordered" evidence="7">
    <location>
        <begin position="562"/>
        <end position="600"/>
    </location>
</feature>
<gene>
    <name evidence="9" type="ORF">L9F63_020238</name>
</gene>
<dbReference type="InterPro" id="IPR011992">
    <property type="entry name" value="EF-hand-dom_pair"/>
</dbReference>
<reference evidence="9" key="2">
    <citation type="submission" date="2023-05" db="EMBL/GenBank/DDBJ databases">
        <authorList>
            <person name="Fouks B."/>
        </authorList>
    </citation>
    <scope>NUCLEOTIDE SEQUENCE</scope>
    <source>
        <strain evidence="9">Stay&amp;Tobe</strain>
        <tissue evidence="9">Testes</tissue>
    </source>
</reference>
<proteinExistence type="predicted"/>
<feature type="region of interest" description="Disordered" evidence="7">
    <location>
        <begin position="210"/>
        <end position="311"/>
    </location>
</feature>
<dbReference type="InterPro" id="IPR025223">
    <property type="entry name" value="S1-like_RNA-bd_dom"/>
</dbReference>
<accession>A0AAD7ZT17</accession>
<dbReference type="PANTHER" id="PTHR14304:SF11">
    <property type="entry name" value="SAP DOMAIN-CONTAINING PROTEIN"/>
    <property type="match status" value="1"/>
</dbReference>
<protein>
    <recommendedName>
        <fullName evidence="8">SAP domain-containing protein</fullName>
    </recommendedName>
</protein>
<evidence type="ECO:0000256" key="6">
    <source>
        <dbReference type="ARBA" id="ARBA00023306"/>
    </source>
</evidence>
<keyword evidence="6" id="KW-0131">Cell cycle</keyword>
<dbReference type="Pfam" id="PF14443">
    <property type="entry name" value="DBC1"/>
    <property type="match status" value="1"/>
</dbReference>
<dbReference type="InterPro" id="IPR003034">
    <property type="entry name" value="SAP_dom"/>
</dbReference>
<dbReference type="SMART" id="SM01122">
    <property type="entry name" value="DBC1"/>
    <property type="match status" value="1"/>
</dbReference>
<dbReference type="EMBL" id="JASPKZ010007206">
    <property type="protein sequence ID" value="KAJ9586117.1"/>
    <property type="molecule type" value="Genomic_DNA"/>
</dbReference>
<comment type="caution">
    <text evidence="9">The sequence shown here is derived from an EMBL/GenBank/DDBJ whole genome shotgun (WGS) entry which is preliminary data.</text>
</comment>
<dbReference type="Pfam" id="PF14444">
    <property type="entry name" value="S1-like"/>
    <property type="match status" value="1"/>
</dbReference>
<feature type="compositionally biased region" description="Basic and acidic residues" evidence="7">
    <location>
        <begin position="634"/>
        <end position="688"/>
    </location>
</feature>
<feature type="region of interest" description="Disordered" evidence="7">
    <location>
        <begin position="761"/>
        <end position="839"/>
    </location>
</feature>
<feature type="compositionally biased region" description="Basic and acidic residues" evidence="7">
    <location>
        <begin position="867"/>
        <end position="886"/>
    </location>
</feature>
<organism evidence="9 10">
    <name type="scientific">Diploptera punctata</name>
    <name type="common">Pacific beetle cockroach</name>
    <dbReference type="NCBI Taxonomy" id="6984"/>
    <lineage>
        <taxon>Eukaryota</taxon>
        <taxon>Metazoa</taxon>
        <taxon>Ecdysozoa</taxon>
        <taxon>Arthropoda</taxon>
        <taxon>Hexapoda</taxon>
        <taxon>Insecta</taxon>
        <taxon>Pterygota</taxon>
        <taxon>Neoptera</taxon>
        <taxon>Polyneoptera</taxon>
        <taxon>Dictyoptera</taxon>
        <taxon>Blattodea</taxon>
        <taxon>Blaberoidea</taxon>
        <taxon>Blaberidae</taxon>
        <taxon>Diplopterinae</taxon>
        <taxon>Diploptera</taxon>
    </lineage>
</organism>
<feature type="domain" description="SAP" evidence="8">
    <location>
        <begin position="597"/>
        <end position="631"/>
    </location>
</feature>
<feature type="compositionally biased region" description="Basic and acidic residues" evidence="7">
    <location>
        <begin position="583"/>
        <end position="600"/>
    </location>
</feature>
<feature type="compositionally biased region" description="Basic and acidic residues" evidence="7">
    <location>
        <begin position="256"/>
        <end position="267"/>
    </location>
</feature>
<dbReference type="SUPFAM" id="SSF47473">
    <property type="entry name" value="EF-hand"/>
    <property type="match status" value="1"/>
</dbReference>
<evidence type="ECO:0000259" key="8">
    <source>
        <dbReference type="PROSITE" id="PS50800"/>
    </source>
</evidence>
<feature type="region of interest" description="Disordered" evidence="7">
    <location>
        <begin position="863"/>
        <end position="891"/>
    </location>
</feature>
<reference evidence="9" key="1">
    <citation type="journal article" date="2023" name="IScience">
        <title>Live-bearing cockroach genome reveals convergent evolutionary mechanisms linked to viviparity in insects and beyond.</title>
        <authorList>
            <person name="Fouks B."/>
            <person name="Harrison M.C."/>
            <person name="Mikhailova A.A."/>
            <person name="Marchal E."/>
            <person name="English S."/>
            <person name="Carruthers M."/>
            <person name="Jennings E.C."/>
            <person name="Chiamaka E.L."/>
            <person name="Frigard R.A."/>
            <person name="Pippel M."/>
            <person name="Attardo G.M."/>
            <person name="Benoit J.B."/>
            <person name="Bornberg-Bauer E."/>
            <person name="Tobe S.S."/>
        </authorList>
    </citation>
    <scope>NUCLEOTIDE SEQUENCE</scope>
    <source>
        <strain evidence="9">Stay&amp;Tobe</strain>
    </source>
</reference>
<dbReference type="SUPFAM" id="SSF68906">
    <property type="entry name" value="SAP domain"/>
    <property type="match status" value="1"/>
</dbReference>
<feature type="region of interest" description="Disordered" evidence="7">
    <location>
        <begin position="959"/>
        <end position="985"/>
    </location>
</feature>
<evidence type="ECO:0000256" key="2">
    <source>
        <dbReference type="ARBA" id="ARBA00022490"/>
    </source>
</evidence>
<dbReference type="Pfam" id="PF19256">
    <property type="entry name" value="LAIKA"/>
    <property type="match status" value="1"/>
</dbReference>
<keyword evidence="5" id="KW-0010">Activator</keyword>
<dbReference type="Pfam" id="PF02037">
    <property type="entry name" value="SAP"/>
    <property type="match status" value="1"/>
</dbReference>
<evidence type="ECO:0000256" key="3">
    <source>
        <dbReference type="ARBA" id="ARBA00022553"/>
    </source>
</evidence>
<comment type="subcellular location">
    <subcellularLocation>
        <location evidence="1">Cytoplasm</location>
    </subcellularLocation>
</comment>
<keyword evidence="3" id="KW-0597">Phosphoprotein</keyword>
<dbReference type="GO" id="GO:0006355">
    <property type="term" value="P:regulation of DNA-templated transcription"/>
    <property type="evidence" value="ECO:0007669"/>
    <property type="project" value="InterPro"/>
</dbReference>
<dbReference type="SMART" id="SM00513">
    <property type="entry name" value="SAP"/>
    <property type="match status" value="1"/>
</dbReference>
<dbReference type="Proteomes" id="UP001233999">
    <property type="component" value="Unassembled WGS sequence"/>
</dbReference>
<name>A0AAD7ZT17_DIPPU</name>
<feature type="non-terminal residue" evidence="9">
    <location>
        <position position="1005"/>
    </location>
</feature>
<evidence type="ECO:0000256" key="4">
    <source>
        <dbReference type="ARBA" id="ARBA00023054"/>
    </source>
</evidence>
<dbReference type="InterPro" id="IPR045353">
    <property type="entry name" value="LAIKA"/>
</dbReference>
<dbReference type="InterPro" id="IPR036361">
    <property type="entry name" value="SAP_dom_sf"/>
</dbReference>
<dbReference type="Gene3D" id="1.10.720.30">
    <property type="entry name" value="SAP domain"/>
    <property type="match status" value="1"/>
</dbReference>
<dbReference type="PROSITE" id="PS50800">
    <property type="entry name" value="SAP"/>
    <property type="match status" value="1"/>
</dbReference>
<feature type="compositionally biased region" description="Basic and acidic residues" evidence="7">
    <location>
        <begin position="280"/>
        <end position="293"/>
    </location>
</feature>
<keyword evidence="2" id="KW-0963">Cytoplasm</keyword>
<dbReference type="AlphaFoldDB" id="A0AAD7ZT17"/>
<feature type="compositionally biased region" description="Low complexity" evidence="7">
    <location>
        <begin position="240"/>
        <end position="252"/>
    </location>
</feature>
<dbReference type="PANTHER" id="PTHR14304">
    <property type="entry name" value="CELL DIVISION CYCLE AND APOPTOSIS REGULATOR PROTEIN"/>
    <property type="match status" value="1"/>
</dbReference>
<feature type="region of interest" description="Disordered" evidence="7">
    <location>
        <begin position="634"/>
        <end position="700"/>
    </location>
</feature>